<dbReference type="STRING" id="204669.Acid345_1431"/>
<name>Q1IRR7_KORVE</name>
<sequence length="243" mass="27437">MAEDENIQRRRSLLQQTVGPAPWYWETFPALHGAAGQTFVWNFHGSEGALAYLVSLTLSTEPDVPRLALNTYGRPFALEGSRFGVWCPQGKYIRIAVFDAEKLKPFDFQNVAGWFKQSTERIYSATEPVADFEFDGMLPQGTHSIEFPAELHEVKEMHLVSSYPAKAKEDPHAAVYVVYPHAGLVEVLPQRWFTATNFDIGYQWISRITRDPETHRLVGEGVRIGGFELTEDGTGLAERFELA</sequence>
<dbReference type="AlphaFoldDB" id="Q1IRR7"/>
<evidence type="ECO:0000313" key="1">
    <source>
        <dbReference type="EMBL" id="ABF40433.1"/>
    </source>
</evidence>
<gene>
    <name evidence="1" type="ordered locus">Acid345_1431</name>
</gene>
<dbReference type="OrthoDB" id="9918544at2"/>
<dbReference type="KEGG" id="aba:Acid345_1431"/>
<dbReference type="HOGENOM" id="CLU_1141396_0_0_0"/>
<proteinExistence type="predicted"/>
<dbReference type="RefSeq" id="WP_011522235.1">
    <property type="nucleotide sequence ID" value="NC_008009.1"/>
</dbReference>
<evidence type="ECO:0000313" key="2">
    <source>
        <dbReference type="Proteomes" id="UP000002432"/>
    </source>
</evidence>
<dbReference type="Proteomes" id="UP000002432">
    <property type="component" value="Chromosome"/>
</dbReference>
<protein>
    <submittedName>
        <fullName evidence="1">Uncharacterized protein</fullName>
    </submittedName>
</protein>
<dbReference type="EMBL" id="CP000360">
    <property type="protein sequence ID" value="ABF40433.1"/>
    <property type="molecule type" value="Genomic_DNA"/>
</dbReference>
<dbReference type="EnsemblBacteria" id="ABF40433">
    <property type="protein sequence ID" value="ABF40433"/>
    <property type="gene ID" value="Acid345_1431"/>
</dbReference>
<reference evidence="1 2" key="1">
    <citation type="journal article" date="2009" name="Appl. Environ. Microbiol.">
        <title>Three genomes from the phylum Acidobacteria provide insight into the lifestyles of these microorganisms in soils.</title>
        <authorList>
            <person name="Ward N.L."/>
            <person name="Challacombe J.F."/>
            <person name="Janssen P.H."/>
            <person name="Henrissat B."/>
            <person name="Coutinho P.M."/>
            <person name="Wu M."/>
            <person name="Xie G."/>
            <person name="Haft D.H."/>
            <person name="Sait M."/>
            <person name="Badger J."/>
            <person name="Barabote R.D."/>
            <person name="Bradley B."/>
            <person name="Brettin T.S."/>
            <person name="Brinkac L.M."/>
            <person name="Bruce D."/>
            <person name="Creasy T."/>
            <person name="Daugherty S.C."/>
            <person name="Davidsen T.M."/>
            <person name="DeBoy R.T."/>
            <person name="Detter J.C."/>
            <person name="Dodson R.J."/>
            <person name="Durkin A.S."/>
            <person name="Ganapathy A."/>
            <person name="Gwinn-Giglio M."/>
            <person name="Han C.S."/>
            <person name="Khouri H."/>
            <person name="Kiss H."/>
            <person name="Kothari S.P."/>
            <person name="Madupu R."/>
            <person name="Nelson K.E."/>
            <person name="Nelson W.C."/>
            <person name="Paulsen I."/>
            <person name="Penn K."/>
            <person name="Ren Q."/>
            <person name="Rosovitz M.J."/>
            <person name="Selengut J.D."/>
            <person name="Shrivastava S."/>
            <person name="Sullivan S.A."/>
            <person name="Tapia R."/>
            <person name="Thompson L.S."/>
            <person name="Watkins K.L."/>
            <person name="Yang Q."/>
            <person name="Yu C."/>
            <person name="Zafar N."/>
            <person name="Zhou L."/>
            <person name="Kuske C.R."/>
        </authorList>
    </citation>
    <scope>NUCLEOTIDE SEQUENCE [LARGE SCALE GENOMIC DNA]</scope>
    <source>
        <strain evidence="1 2">Ellin345</strain>
    </source>
</reference>
<accession>Q1IRR7</accession>
<keyword evidence="2" id="KW-1185">Reference proteome</keyword>
<organism evidence="1 2">
    <name type="scientific">Koribacter versatilis (strain Ellin345)</name>
    <dbReference type="NCBI Taxonomy" id="204669"/>
    <lineage>
        <taxon>Bacteria</taxon>
        <taxon>Pseudomonadati</taxon>
        <taxon>Acidobacteriota</taxon>
        <taxon>Terriglobia</taxon>
        <taxon>Terriglobales</taxon>
        <taxon>Candidatus Korobacteraceae</taxon>
        <taxon>Candidatus Korobacter</taxon>
    </lineage>
</organism>